<keyword evidence="5" id="KW-0472">Membrane</keyword>
<evidence type="ECO:0000256" key="3">
    <source>
        <dbReference type="PROSITE-ProRule" id="PRU00339"/>
    </source>
</evidence>
<feature type="compositionally biased region" description="Pro residues" evidence="4">
    <location>
        <begin position="164"/>
        <end position="179"/>
    </location>
</feature>
<dbReference type="InterPro" id="IPR000157">
    <property type="entry name" value="TIR_dom"/>
</dbReference>
<sequence length="479" mass="52410">MRISDMASHVFISYSSKDRDIAEVTCAALEAGGIPVWIAPRNIMPGSDYGASIIEALESAQAIILLLSSNSNASPHIKREIERAVNKGIAIIPLRIEDVMPSKSLEYFISTQHWLDAFTPPLERHLQHLVDTLRVLLQQQSPTPEAPSPPPGQTRAVPRAAPAPLRPTPPPPYPATPLPPPGTGFSPVVIAVSLVAGLIILAGVAGGLYWWKSRTAGEVAVTSPGVTPAPAVRPAEGDPAALARQYLDRAKAAGSSEEKIQWLTKALEANADQPEVYFRRGLALSEAKSFDAAMADYSRTIALDPKYAPAYNNRGNLYQLQGNLDKALEDYQQALTLQPNYALAYFNRGNVYAMKKQYDLALKDYNQALALAPHLAELYYNRGLVLQATGELTQAQADFDKALSLKADFPLAFHARGYLFLSQGDYRRALEDLDRAVTLDPRNAKGFFHRGQAYERQGDLARAQADFQQARSLDPRLSQ</sequence>
<evidence type="ECO:0000256" key="1">
    <source>
        <dbReference type="ARBA" id="ARBA00022737"/>
    </source>
</evidence>
<evidence type="ECO:0000256" key="4">
    <source>
        <dbReference type="SAM" id="MobiDB-lite"/>
    </source>
</evidence>
<keyword evidence="5" id="KW-0812">Transmembrane</keyword>
<feature type="repeat" description="TPR" evidence="3">
    <location>
        <begin position="308"/>
        <end position="341"/>
    </location>
</feature>
<dbReference type="Gene3D" id="1.25.40.10">
    <property type="entry name" value="Tetratricopeptide repeat domain"/>
    <property type="match status" value="3"/>
</dbReference>
<dbReference type="InterPro" id="IPR035897">
    <property type="entry name" value="Toll_tir_struct_dom_sf"/>
</dbReference>
<feature type="domain" description="TIR" evidence="6">
    <location>
        <begin position="6"/>
        <end position="137"/>
    </location>
</feature>
<dbReference type="Pfam" id="PF13181">
    <property type="entry name" value="TPR_8"/>
    <property type="match status" value="1"/>
</dbReference>
<dbReference type="Pfam" id="PF13432">
    <property type="entry name" value="TPR_16"/>
    <property type="match status" value="1"/>
</dbReference>
<dbReference type="PROSITE" id="PS50104">
    <property type="entry name" value="TIR"/>
    <property type="match status" value="1"/>
</dbReference>
<feature type="repeat" description="TPR" evidence="3">
    <location>
        <begin position="274"/>
        <end position="307"/>
    </location>
</feature>
<dbReference type="Pfam" id="PF13414">
    <property type="entry name" value="TPR_11"/>
    <property type="match status" value="1"/>
</dbReference>
<keyword evidence="2 3" id="KW-0802">TPR repeat</keyword>
<dbReference type="InterPro" id="IPR050498">
    <property type="entry name" value="Ycf3"/>
</dbReference>
<dbReference type="SUPFAM" id="SSF48452">
    <property type="entry name" value="TPR-like"/>
    <property type="match status" value="1"/>
</dbReference>
<name>A0A7V4GA90_9BACT</name>
<feature type="repeat" description="TPR" evidence="3">
    <location>
        <begin position="444"/>
        <end position="477"/>
    </location>
</feature>
<dbReference type="InterPro" id="IPR011990">
    <property type="entry name" value="TPR-like_helical_dom_sf"/>
</dbReference>
<dbReference type="SUPFAM" id="SSF52200">
    <property type="entry name" value="Toll/Interleukin receptor TIR domain"/>
    <property type="match status" value="1"/>
</dbReference>
<accession>A0A7V4GA90</accession>
<evidence type="ECO:0000256" key="2">
    <source>
        <dbReference type="ARBA" id="ARBA00022803"/>
    </source>
</evidence>
<dbReference type="InterPro" id="IPR019734">
    <property type="entry name" value="TPR_rpt"/>
</dbReference>
<protein>
    <submittedName>
        <fullName evidence="7">Toll/interleukin-1 receptor domain-containing protein</fullName>
    </submittedName>
</protein>
<feature type="repeat" description="TPR" evidence="3">
    <location>
        <begin position="376"/>
        <end position="409"/>
    </location>
</feature>
<dbReference type="SMART" id="SM00028">
    <property type="entry name" value="TPR"/>
    <property type="match status" value="6"/>
</dbReference>
<dbReference type="Pfam" id="PF00515">
    <property type="entry name" value="TPR_1"/>
    <property type="match status" value="2"/>
</dbReference>
<gene>
    <name evidence="7" type="ORF">ENT08_11145</name>
</gene>
<evidence type="ECO:0000313" key="7">
    <source>
        <dbReference type="EMBL" id="HGS06267.1"/>
    </source>
</evidence>
<evidence type="ECO:0000256" key="5">
    <source>
        <dbReference type="SAM" id="Phobius"/>
    </source>
</evidence>
<reference evidence="7" key="1">
    <citation type="journal article" date="2020" name="mSystems">
        <title>Genome- and Community-Level Interaction Insights into Carbon Utilization and Element Cycling Functions of Hydrothermarchaeota in Hydrothermal Sediment.</title>
        <authorList>
            <person name="Zhou Z."/>
            <person name="Liu Y."/>
            <person name="Xu W."/>
            <person name="Pan J."/>
            <person name="Luo Z.H."/>
            <person name="Li M."/>
        </authorList>
    </citation>
    <scope>NUCLEOTIDE SEQUENCE [LARGE SCALE GENOMIC DNA]</scope>
    <source>
        <strain evidence="7">SpSt-548</strain>
    </source>
</reference>
<dbReference type="PANTHER" id="PTHR44858">
    <property type="entry name" value="TETRATRICOPEPTIDE REPEAT PROTEIN 6"/>
    <property type="match status" value="1"/>
</dbReference>
<feature type="transmembrane region" description="Helical" evidence="5">
    <location>
        <begin position="188"/>
        <end position="211"/>
    </location>
</feature>
<feature type="region of interest" description="Disordered" evidence="4">
    <location>
        <begin position="140"/>
        <end position="179"/>
    </location>
</feature>
<dbReference type="Gene3D" id="3.40.50.10140">
    <property type="entry name" value="Toll/interleukin-1 receptor homology (TIR) domain"/>
    <property type="match status" value="1"/>
</dbReference>
<dbReference type="AlphaFoldDB" id="A0A7V4GA90"/>
<feature type="repeat" description="TPR" evidence="3">
    <location>
        <begin position="410"/>
        <end position="443"/>
    </location>
</feature>
<dbReference type="EMBL" id="DSXI01000663">
    <property type="protein sequence ID" value="HGS06267.1"/>
    <property type="molecule type" value="Genomic_DNA"/>
</dbReference>
<keyword evidence="7" id="KW-0675">Receptor</keyword>
<organism evidence="7">
    <name type="scientific">Desulfobacca acetoxidans</name>
    <dbReference type="NCBI Taxonomy" id="60893"/>
    <lineage>
        <taxon>Bacteria</taxon>
        <taxon>Pseudomonadati</taxon>
        <taxon>Thermodesulfobacteriota</taxon>
        <taxon>Desulfobaccia</taxon>
        <taxon>Desulfobaccales</taxon>
        <taxon>Desulfobaccaceae</taxon>
        <taxon>Desulfobacca</taxon>
    </lineage>
</organism>
<dbReference type="PANTHER" id="PTHR44858:SF1">
    <property type="entry name" value="UDP-N-ACETYLGLUCOSAMINE--PEPTIDE N-ACETYLGLUCOSAMINYLTRANSFERASE SPINDLY-RELATED"/>
    <property type="match status" value="1"/>
</dbReference>
<dbReference type="PROSITE" id="PS50005">
    <property type="entry name" value="TPR"/>
    <property type="match status" value="6"/>
</dbReference>
<keyword evidence="5" id="KW-1133">Transmembrane helix</keyword>
<dbReference type="GO" id="GO:0007165">
    <property type="term" value="P:signal transduction"/>
    <property type="evidence" value="ECO:0007669"/>
    <property type="project" value="InterPro"/>
</dbReference>
<evidence type="ECO:0000259" key="6">
    <source>
        <dbReference type="PROSITE" id="PS50104"/>
    </source>
</evidence>
<keyword evidence="1" id="KW-0677">Repeat</keyword>
<dbReference type="PROSITE" id="PS50293">
    <property type="entry name" value="TPR_REGION"/>
    <property type="match status" value="3"/>
</dbReference>
<feature type="repeat" description="TPR" evidence="3">
    <location>
        <begin position="342"/>
        <end position="375"/>
    </location>
</feature>
<dbReference type="Pfam" id="PF13676">
    <property type="entry name" value="TIR_2"/>
    <property type="match status" value="1"/>
</dbReference>
<proteinExistence type="predicted"/>
<comment type="caution">
    <text evidence="7">The sequence shown here is derived from an EMBL/GenBank/DDBJ whole genome shotgun (WGS) entry which is preliminary data.</text>
</comment>